<evidence type="ECO:0000256" key="4">
    <source>
        <dbReference type="ARBA" id="ARBA00022619"/>
    </source>
</evidence>
<dbReference type="NCBIfam" id="TIGR00114">
    <property type="entry name" value="lumazine-synth"/>
    <property type="match status" value="1"/>
</dbReference>
<dbReference type="Gene3D" id="3.40.50.960">
    <property type="entry name" value="Lumazine/riboflavin synthase"/>
    <property type="match status" value="1"/>
</dbReference>
<dbReference type="EC" id="2.5.1.78" evidence="3"/>
<organism evidence="7">
    <name type="scientific">gut metagenome</name>
    <dbReference type="NCBI Taxonomy" id="749906"/>
    <lineage>
        <taxon>unclassified sequences</taxon>
        <taxon>metagenomes</taxon>
        <taxon>organismal metagenomes</taxon>
    </lineage>
</organism>
<proteinExistence type="inferred from homology"/>
<dbReference type="SUPFAM" id="SSF52121">
    <property type="entry name" value="Lumazine synthase"/>
    <property type="match status" value="1"/>
</dbReference>
<protein>
    <recommendedName>
        <fullName evidence="3">6,7-dimethyl-8-ribityllumazine synthase</fullName>
        <ecNumber evidence="3">2.5.1.78</ecNumber>
    </recommendedName>
</protein>
<dbReference type="PANTHER" id="PTHR21058">
    <property type="entry name" value="6,7-DIMETHYL-8-RIBITYLLUMAZINE SYNTHASE DMRL SYNTHASE LUMAZINE SYNTHASE"/>
    <property type="match status" value="1"/>
</dbReference>
<dbReference type="AlphaFoldDB" id="J9GSB6"/>
<name>J9GSB6_9ZZZZ</name>
<comment type="catalytic activity">
    <reaction evidence="6">
        <text>(2S)-2-hydroxy-3-oxobutyl phosphate + 5-amino-6-(D-ribitylamino)uracil = 6,7-dimethyl-8-(1-D-ribityl)lumazine + phosphate + 2 H2O + H(+)</text>
        <dbReference type="Rhea" id="RHEA:26152"/>
        <dbReference type="ChEBI" id="CHEBI:15377"/>
        <dbReference type="ChEBI" id="CHEBI:15378"/>
        <dbReference type="ChEBI" id="CHEBI:15934"/>
        <dbReference type="ChEBI" id="CHEBI:43474"/>
        <dbReference type="ChEBI" id="CHEBI:58201"/>
        <dbReference type="ChEBI" id="CHEBI:58830"/>
        <dbReference type="EC" id="2.5.1.78"/>
    </reaction>
</comment>
<dbReference type="CDD" id="cd09209">
    <property type="entry name" value="Lumazine_synthase-I"/>
    <property type="match status" value="1"/>
</dbReference>
<dbReference type="InterPro" id="IPR034964">
    <property type="entry name" value="LS"/>
</dbReference>
<sequence>MSSSTYSYTEDQTLPIPDASEMRFGVIVTEWNNHITDKLLQGTIEELEKNGVEENNITVKRVPGSFELVYAASQLAKFGHVNGIIILGCVIRGDTPHFDYICQGVTQGITELNVRGDIPVIFGLLTVNNQEQAEERTGGKLGNKGKEFALT</sequence>
<comment type="similarity">
    <text evidence="2">Belongs to the DMRL synthase family.</text>
</comment>
<evidence type="ECO:0000256" key="5">
    <source>
        <dbReference type="ARBA" id="ARBA00022679"/>
    </source>
</evidence>
<comment type="caution">
    <text evidence="7">The sequence shown here is derived from an EMBL/GenBank/DDBJ whole genome shotgun (WGS) entry which is preliminary data.</text>
</comment>
<dbReference type="GO" id="GO:0000906">
    <property type="term" value="F:6,7-dimethyl-8-ribityllumazine synthase activity"/>
    <property type="evidence" value="ECO:0007669"/>
    <property type="project" value="UniProtKB-EC"/>
</dbReference>
<evidence type="ECO:0000256" key="2">
    <source>
        <dbReference type="ARBA" id="ARBA00007424"/>
    </source>
</evidence>
<dbReference type="Pfam" id="PF00885">
    <property type="entry name" value="DMRL_synthase"/>
    <property type="match status" value="1"/>
</dbReference>
<reference evidence="7" key="1">
    <citation type="journal article" date="2012" name="PLoS ONE">
        <title>Gene sets for utilization of primary and secondary nutrition supplies in the distal gut of endangered iberian lynx.</title>
        <authorList>
            <person name="Alcaide M."/>
            <person name="Messina E."/>
            <person name="Richter M."/>
            <person name="Bargiela R."/>
            <person name="Peplies J."/>
            <person name="Huws S.A."/>
            <person name="Newbold C.J."/>
            <person name="Golyshin P.N."/>
            <person name="Simon M.A."/>
            <person name="Lopez G."/>
            <person name="Yakimov M.M."/>
            <person name="Ferrer M."/>
        </authorList>
    </citation>
    <scope>NUCLEOTIDE SEQUENCE</scope>
</reference>
<dbReference type="EMBL" id="AMCI01002304">
    <property type="protein sequence ID" value="EJX03090.1"/>
    <property type="molecule type" value="Genomic_DNA"/>
</dbReference>
<evidence type="ECO:0000256" key="3">
    <source>
        <dbReference type="ARBA" id="ARBA00012664"/>
    </source>
</evidence>
<feature type="non-terminal residue" evidence="7">
    <location>
        <position position="151"/>
    </location>
</feature>
<accession>J9GSB6</accession>
<dbReference type="GO" id="GO:0005829">
    <property type="term" value="C:cytosol"/>
    <property type="evidence" value="ECO:0007669"/>
    <property type="project" value="TreeGrafter"/>
</dbReference>
<keyword evidence="5 7" id="KW-0808">Transferase</keyword>
<dbReference type="PANTHER" id="PTHR21058:SF0">
    <property type="entry name" value="6,7-DIMETHYL-8-RIBITYLLUMAZINE SYNTHASE"/>
    <property type="match status" value="1"/>
</dbReference>
<comment type="pathway">
    <text evidence="1">Cofactor biosynthesis; riboflavin biosynthesis; riboflavin from 2-hydroxy-3-oxobutyl phosphate and 5-amino-6-(D-ribitylamino)uracil: step 1/2.</text>
</comment>
<dbReference type="UniPathway" id="UPA00275">
    <property type="reaction ID" value="UER00404"/>
</dbReference>
<dbReference type="InterPro" id="IPR036467">
    <property type="entry name" value="LS/RS_sf"/>
</dbReference>
<evidence type="ECO:0000256" key="1">
    <source>
        <dbReference type="ARBA" id="ARBA00004917"/>
    </source>
</evidence>
<dbReference type="InterPro" id="IPR002180">
    <property type="entry name" value="LS/RS"/>
</dbReference>
<evidence type="ECO:0000256" key="6">
    <source>
        <dbReference type="ARBA" id="ARBA00048785"/>
    </source>
</evidence>
<keyword evidence="4" id="KW-0686">Riboflavin biosynthesis</keyword>
<dbReference type="HAMAP" id="MF_00178">
    <property type="entry name" value="Lumazine_synth"/>
    <property type="match status" value="1"/>
</dbReference>
<dbReference type="GO" id="GO:0009349">
    <property type="term" value="C:riboflavin synthase complex"/>
    <property type="evidence" value="ECO:0007669"/>
    <property type="project" value="InterPro"/>
</dbReference>
<dbReference type="GO" id="GO:0009231">
    <property type="term" value="P:riboflavin biosynthetic process"/>
    <property type="evidence" value="ECO:0007669"/>
    <property type="project" value="UniProtKB-UniPathway"/>
</dbReference>
<gene>
    <name evidence="7" type="ORF">EVA_08804</name>
</gene>
<evidence type="ECO:0000313" key="7">
    <source>
        <dbReference type="EMBL" id="EJX03090.1"/>
    </source>
</evidence>